<dbReference type="OrthoDB" id="6267141at2759"/>
<dbReference type="EMBL" id="JTDF01001199">
    <property type="protein sequence ID" value="KAF8570347.1"/>
    <property type="molecule type" value="Genomic_DNA"/>
</dbReference>
<keyword evidence="7" id="KW-0539">Nucleus</keyword>
<evidence type="ECO:0000256" key="7">
    <source>
        <dbReference type="ARBA" id="ARBA00023242"/>
    </source>
</evidence>
<dbReference type="GO" id="GO:0005634">
    <property type="term" value="C:nucleus"/>
    <property type="evidence" value="ECO:0007669"/>
    <property type="project" value="UniProtKB-SubCell"/>
</dbReference>
<keyword evidence="11" id="KW-1185">Reference proteome</keyword>
<comment type="similarity">
    <text evidence="2">Belongs to the Mediator complex subunit 30 family.</text>
</comment>
<evidence type="ECO:0000256" key="9">
    <source>
        <dbReference type="ARBA" id="ARBA00031981"/>
    </source>
</evidence>
<protein>
    <recommendedName>
        <fullName evidence="3">Mediator of RNA polymerase II transcription subunit 30</fullName>
    </recommendedName>
    <alternativeName>
        <fullName evidence="9">Mediator complex subunit 30</fullName>
    </alternativeName>
</protein>
<evidence type="ECO:0000256" key="3">
    <source>
        <dbReference type="ARBA" id="ARBA00019664"/>
    </source>
</evidence>
<evidence type="ECO:0000256" key="5">
    <source>
        <dbReference type="ARBA" id="ARBA00023159"/>
    </source>
</evidence>
<name>A0A8T0DUH7_9TREM</name>
<evidence type="ECO:0000313" key="10">
    <source>
        <dbReference type="EMBL" id="KAF8570347.1"/>
    </source>
</evidence>
<dbReference type="Proteomes" id="UP000699462">
    <property type="component" value="Unassembled WGS sequence"/>
</dbReference>
<keyword evidence="6" id="KW-0804">Transcription</keyword>
<accession>A0A8T0DUH7</accession>
<evidence type="ECO:0000256" key="8">
    <source>
        <dbReference type="ARBA" id="ARBA00025687"/>
    </source>
</evidence>
<gene>
    <name evidence="10" type="ORF">P879_05182</name>
</gene>
<evidence type="ECO:0000256" key="4">
    <source>
        <dbReference type="ARBA" id="ARBA00023015"/>
    </source>
</evidence>
<comment type="caution">
    <text evidence="10">The sequence shown here is derived from an EMBL/GenBank/DDBJ whole genome shotgun (WGS) entry which is preliminary data.</text>
</comment>
<evidence type="ECO:0000256" key="1">
    <source>
        <dbReference type="ARBA" id="ARBA00004123"/>
    </source>
</evidence>
<reference evidence="10 11" key="1">
    <citation type="submission" date="2019-07" db="EMBL/GenBank/DDBJ databases">
        <title>Annotation for the trematode Paragonimus westermani.</title>
        <authorList>
            <person name="Choi Y.-J."/>
        </authorList>
    </citation>
    <scope>NUCLEOTIDE SEQUENCE [LARGE SCALE GENOMIC DNA]</scope>
    <source>
        <strain evidence="10">180907_Pwestermani</strain>
    </source>
</reference>
<dbReference type="Pfam" id="PF11315">
    <property type="entry name" value="Med30"/>
    <property type="match status" value="1"/>
</dbReference>
<sequence>MGESVDFVSDPLRNPISASKRGQEALQDLLSGLRDLMLSFFAHMDPKKRNLQSTQALSAAHQCLETIEQMKSNREILRQTFLIVKEHCNRLPETDPAAMIPYAGSSSPVLDDRVRGDLNALNDTREHVVKRYLEVTAELHKVRQALTGALWDLNDLMDPTIVNQ</sequence>
<comment type="subcellular location">
    <subcellularLocation>
        <location evidence="1">Nucleus</location>
    </subcellularLocation>
</comment>
<proteinExistence type="inferred from homology"/>
<keyword evidence="5" id="KW-0010">Activator</keyword>
<keyword evidence="4" id="KW-0805">Transcription regulation</keyword>
<organism evidence="10 11">
    <name type="scientific">Paragonimus westermani</name>
    <dbReference type="NCBI Taxonomy" id="34504"/>
    <lineage>
        <taxon>Eukaryota</taxon>
        <taxon>Metazoa</taxon>
        <taxon>Spiralia</taxon>
        <taxon>Lophotrochozoa</taxon>
        <taxon>Platyhelminthes</taxon>
        <taxon>Trematoda</taxon>
        <taxon>Digenea</taxon>
        <taxon>Plagiorchiida</taxon>
        <taxon>Troglotremata</taxon>
        <taxon>Troglotrematidae</taxon>
        <taxon>Paragonimus</taxon>
    </lineage>
</organism>
<comment type="function">
    <text evidence="8">Component of the Mediator complex, a coactivator involved in the regulated transcription of nearly all RNA polymerase II-dependent genes. Mediator functions as a bridge to convey information from gene-specific regulatory proteins to the basal RNA polymerase II transcription machinery. Mediator is recruited to promoters by direct interactions with regulatory proteins and serves as a scaffold for the assembly of a functional preinitiation complex with RNA polymerase II and the general transcription factors.</text>
</comment>
<evidence type="ECO:0000313" key="11">
    <source>
        <dbReference type="Proteomes" id="UP000699462"/>
    </source>
</evidence>
<dbReference type="AlphaFoldDB" id="A0A8T0DUH7"/>
<dbReference type="InterPro" id="IPR021019">
    <property type="entry name" value="Mediator_Med30_met"/>
</dbReference>
<evidence type="ECO:0000256" key="6">
    <source>
        <dbReference type="ARBA" id="ARBA00023163"/>
    </source>
</evidence>
<evidence type="ECO:0000256" key="2">
    <source>
        <dbReference type="ARBA" id="ARBA00010606"/>
    </source>
</evidence>